<feature type="region of interest" description="Disordered" evidence="1">
    <location>
        <begin position="432"/>
        <end position="457"/>
    </location>
</feature>
<sequence length="457" mass="48900">MIRALTVTLALIAATPAAAEVEIQELTTPGGIDLWLVEDHSLPFVALEIRAQGGAALDPEGKRGAANLMTGLLEEGSGDMDAGEFQEAREALAATFEFGVYDDTLSISARMLTENRDEAVALLHQALTEPRFDEDAVERVRAQVLAGLDAAQRRPGTLASRRFFANAFPDAPYGSDSDGTVESVSGLTRDDLMQSFQDLLVTDRAYVGAVGDITPEEAEALIDELLEGVPESGPELGGHVDFAAPGGVDLVDFETPQSIAIFGHQGIGWDDPDYFAAIVLNQILGGDGFDTRLMQELREERGLTYGVGTSLYVFDNAEAIVGSFASANATMGEAVGVVKDVWADLAENGVTEAELEAAKTYMTGEYPLRFTGNDEIARIMVGMQMLDLPPDYVIERNSYIEAVTLEDVNRVAARLLQPEDLYFVVAGQPEGLEDNVVGPAEAEEDAAEEGDETAPAE</sequence>
<dbReference type="Proteomes" id="UP000474757">
    <property type="component" value="Unassembled WGS sequence"/>
</dbReference>
<keyword evidence="2" id="KW-0732">Signal</keyword>
<dbReference type="InterPro" id="IPR011765">
    <property type="entry name" value="Pept_M16_N"/>
</dbReference>
<feature type="signal peptide" evidence="2">
    <location>
        <begin position="1"/>
        <end position="19"/>
    </location>
</feature>
<evidence type="ECO:0000259" key="3">
    <source>
        <dbReference type="Pfam" id="PF00675"/>
    </source>
</evidence>
<organism evidence="5 6">
    <name type="scientific">Pseudoroseicyclus tamaricis</name>
    <dbReference type="NCBI Taxonomy" id="2705421"/>
    <lineage>
        <taxon>Bacteria</taxon>
        <taxon>Pseudomonadati</taxon>
        <taxon>Pseudomonadota</taxon>
        <taxon>Alphaproteobacteria</taxon>
        <taxon>Rhodobacterales</taxon>
        <taxon>Paracoccaceae</taxon>
        <taxon>Pseudoroseicyclus</taxon>
    </lineage>
</organism>
<dbReference type="Gene3D" id="3.30.830.10">
    <property type="entry name" value="Metalloenzyme, LuxS/M16 peptidase-like"/>
    <property type="match status" value="2"/>
</dbReference>
<dbReference type="AlphaFoldDB" id="A0A6B2K726"/>
<comment type="caution">
    <text evidence="5">The sequence shown here is derived from an EMBL/GenBank/DDBJ whole genome shotgun (WGS) entry which is preliminary data.</text>
</comment>
<dbReference type="Pfam" id="PF00675">
    <property type="entry name" value="Peptidase_M16"/>
    <property type="match status" value="1"/>
</dbReference>
<dbReference type="SUPFAM" id="SSF63411">
    <property type="entry name" value="LuxS/MPP-like metallohydrolase"/>
    <property type="match status" value="2"/>
</dbReference>
<evidence type="ECO:0000313" key="6">
    <source>
        <dbReference type="Proteomes" id="UP000474757"/>
    </source>
</evidence>
<reference evidence="5 6" key="1">
    <citation type="submission" date="2020-02" db="EMBL/GenBank/DDBJ databases">
        <title>Pseudoroseicyclus tamarix, sp. nov., isolated from offshore sediment of a Tamarix chinensis forest.</title>
        <authorList>
            <person name="Gai Y."/>
        </authorList>
    </citation>
    <scope>NUCLEOTIDE SEQUENCE [LARGE SCALE GENOMIC DNA]</scope>
    <source>
        <strain evidence="5 6">CLL3-39</strain>
    </source>
</reference>
<dbReference type="Pfam" id="PF05193">
    <property type="entry name" value="Peptidase_M16_C"/>
    <property type="match status" value="1"/>
</dbReference>
<keyword evidence="6" id="KW-1185">Reference proteome</keyword>
<name>A0A6B2K726_9RHOB</name>
<dbReference type="GO" id="GO:0046872">
    <property type="term" value="F:metal ion binding"/>
    <property type="evidence" value="ECO:0007669"/>
    <property type="project" value="InterPro"/>
</dbReference>
<dbReference type="InterPro" id="IPR050361">
    <property type="entry name" value="MPP/UQCRC_Complex"/>
</dbReference>
<accession>A0A6B2K726</accession>
<evidence type="ECO:0000256" key="2">
    <source>
        <dbReference type="SAM" id="SignalP"/>
    </source>
</evidence>
<feature type="domain" description="Peptidase M16 N-terminal" evidence="3">
    <location>
        <begin position="38"/>
        <end position="174"/>
    </location>
</feature>
<feature type="compositionally biased region" description="Acidic residues" evidence="1">
    <location>
        <begin position="441"/>
        <end position="457"/>
    </location>
</feature>
<evidence type="ECO:0000313" key="5">
    <source>
        <dbReference type="EMBL" id="NDV02756.1"/>
    </source>
</evidence>
<dbReference type="PANTHER" id="PTHR11851:SF224">
    <property type="entry name" value="PROCESSING PROTEASE"/>
    <property type="match status" value="1"/>
</dbReference>
<feature type="domain" description="Peptidase M16 C-terminal" evidence="4">
    <location>
        <begin position="187"/>
        <end position="360"/>
    </location>
</feature>
<dbReference type="InterPro" id="IPR007863">
    <property type="entry name" value="Peptidase_M16_C"/>
</dbReference>
<dbReference type="PANTHER" id="PTHR11851">
    <property type="entry name" value="METALLOPROTEASE"/>
    <property type="match status" value="1"/>
</dbReference>
<evidence type="ECO:0000259" key="4">
    <source>
        <dbReference type="Pfam" id="PF05193"/>
    </source>
</evidence>
<proteinExistence type="predicted"/>
<protein>
    <submittedName>
        <fullName evidence="5">Insulinase family protein</fullName>
    </submittedName>
</protein>
<dbReference type="EMBL" id="JAAGAB010000004">
    <property type="protein sequence ID" value="NDV02756.1"/>
    <property type="molecule type" value="Genomic_DNA"/>
</dbReference>
<dbReference type="RefSeq" id="WP_163895992.1">
    <property type="nucleotide sequence ID" value="NZ_JAAFYS010000004.1"/>
</dbReference>
<evidence type="ECO:0000256" key="1">
    <source>
        <dbReference type="SAM" id="MobiDB-lite"/>
    </source>
</evidence>
<dbReference type="InterPro" id="IPR011249">
    <property type="entry name" value="Metalloenz_LuxS/M16"/>
</dbReference>
<feature type="chain" id="PRO_5025544688" evidence="2">
    <location>
        <begin position="20"/>
        <end position="457"/>
    </location>
</feature>
<gene>
    <name evidence="5" type="ORF">GZA08_17470</name>
</gene>